<keyword evidence="2" id="KW-0040">ANK repeat</keyword>
<dbReference type="SUPFAM" id="SSF48403">
    <property type="entry name" value="Ankyrin repeat"/>
    <property type="match status" value="1"/>
</dbReference>
<keyword evidence="1" id="KW-0677">Repeat</keyword>
<dbReference type="PANTHER" id="PTHR24198:SF165">
    <property type="entry name" value="ANKYRIN REPEAT-CONTAINING PROTEIN-RELATED"/>
    <property type="match status" value="1"/>
</dbReference>
<gene>
    <name evidence="4" type="ORF">CTOB1V02_LOCUS11204</name>
</gene>
<dbReference type="SMART" id="SM00248">
    <property type="entry name" value="ANK"/>
    <property type="match status" value="9"/>
</dbReference>
<dbReference type="InterPro" id="IPR036770">
    <property type="entry name" value="Ankyrin_rpt-contain_sf"/>
</dbReference>
<dbReference type="Gene3D" id="1.25.40.20">
    <property type="entry name" value="Ankyrin repeat-containing domain"/>
    <property type="match status" value="3"/>
</dbReference>
<organism evidence="4">
    <name type="scientific">Cyprideis torosa</name>
    <dbReference type="NCBI Taxonomy" id="163714"/>
    <lineage>
        <taxon>Eukaryota</taxon>
        <taxon>Metazoa</taxon>
        <taxon>Ecdysozoa</taxon>
        <taxon>Arthropoda</taxon>
        <taxon>Crustacea</taxon>
        <taxon>Oligostraca</taxon>
        <taxon>Ostracoda</taxon>
        <taxon>Podocopa</taxon>
        <taxon>Podocopida</taxon>
        <taxon>Cytherocopina</taxon>
        <taxon>Cytheroidea</taxon>
        <taxon>Cytherideidae</taxon>
        <taxon>Cyprideis</taxon>
    </lineage>
</organism>
<protein>
    <submittedName>
        <fullName evidence="4">Uncharacterized protein</fullName>
    </submittedName>
</protein>
<dbReference type="Pfam" id="PF12796">
    <property type="entry name" value="Ank_2"/>
    <property type="match status" value="3"/>
</dbReference>
<evidence type="ECO:0000256" key="2">
    <source>
        <dbReference type="ARBA" id="ARBA00023043"/>
    </source>
</evidence>
<proteinExistence type="predicted"/>
<dbReference type="PROSITE" id="PS50088">
    <property type="entry name" value="ANK_REPEAT"/>
    <property type="match status" value="8"/>
</dbReference>
<evidence type="ECO:0000313" key="4">
    <source>
        <dbReference type="EMBL" id="CAD7233382.1"/>
    </source>
</evidence>
<dbReference type="EMBL" id="OB666159">
    <property type="protein sequence ID" value="CAD7233382.1"/>
    <property type="molecule type" value="Genomic_DNA"/>
</dbReference>
<name>A0A7R8WKE5_9CRUS</name>
<dbReference type="OrthoDB" id="6354997at2759"/>
<evidence type="ECO:0000256" key="3">
    <source>
        <dbReference type="SAM" id="MobiDB-lite"/>
    </source>
</evidence>
<feature type="compositionally biased region" description="Low complexity" evidence="3">
    <location>
        <begin position="168"/>
        <end position="184"/>
    </location>
</feature>
<evidence type="ECO:0000256" key="1">
    <source>
        <dbReference type="ARBA" id="ARBA00022737"/>
    </source>
</evidence>
<dbReference type="PRINTS" id="PR01415">
    <property type="entry name" value="ANKYRIN"/>
</dbReference>
<dbReference type="PROSITE" id="PS50297">
    <property type="entry name" value="ANK_REP_REGION"/>
    <property type="match status" value="6"/>
</dbReference>
<feature type="region of interest" description="Disordered" evidence="3">
    <location>
        <begin position="165"/>
        <end position="189"/>
    </location>
</feature>
<accession>A0A7R8WKE5</accession>
<dbReference type="Pfam" id="PF00023">
    <property type="entry name" value="Ank"/>
    <property type="match status" value="2"/>
</dbReference>
<sequence length="624" mass="67272">MTENVPTCSTLKKTQTARISSSAVGWHIPFAETAEPQVVDLLRMGASTTKQALLQLFLDDSSSGAGPSTERNDLLRPNASGESSGTSTPAGPSTAYEESLEGLQQKLQKLQQELQELQQKTQKLLQSNLCSDSSDPPEGAFPREEQPETCLSDATFLSGLEHLLRPNASGESSGTSTPAGPSTAYEESPEGLLLQKLQQLLQNSDSSDPPGGAFPREEQPETGLSDDPFSKFFSWAMREPTRAAFIAASNEGDLRTMKTLHAEAEEDLRSAREPVKGKTPLMLAAMQGHYHAALWLLREFGADVNAQDFESQAPVHYACRAGRPFIASLLLREGAPVEAKNHKGQTPMIYAAAKGHPITLRLLHRFGANPAATDGECIVGKDSTTSANPGYPDDWTPLHWATDRGHTSSVACLLEMEPPVEAADKDKWRPLHLACGKVPHFDCARLLVNAGADVNARTADGRTPFLIAAQLNHVEILRLLAHSGADISLADGEFVHSFNAQSRILSLSDAVDEERELQLRGVIPDDRTPLHFATDRGHTSSVACLLEMGAPVEAVEKKMKARPLHLACGKVPHFDCARLLVNAGADVNARTANGKTPFLIAAELNHVDIMRLLAHSGADISLAD</sequence>
<feature type="region of interest" description="Disordered" evidence="3">
    <location>
        <begin position="202"/>
        <end position="225"/>
    </location>
</feature>
<dbReference type="InterPro" id="IPR002110">
    <property type="entry name" value="Ankyrin_rpt"/>
</dbReference>
<feature type="non-terminal residue" evidence="4">
    <location>
        <position position="1"/>
    </location>
</feature>
<feature type="compositionally biased region" description="Low complexity" evidence="3">
    <location>
        <begin position="79"/>
        <end position="99"/>
    </location>
</feature>
<dbReference type="AlphaFoldDB" id="A0A7R8WKE5"/>
<dbReference type="PANTHER" id="PTHR24198">
    <property type="entry name" value="ANKYRIN REPEAT AND PROTEIN KINASE DOMAIN-CONTAINING PROTEIN"/>
    <property type="match status" value="1"/>
</dbReference>
<feature type="region of interest" description="Disordered" evidence="3">
    <location>
        <begin position="128"/>
        <end position="148"/>
    </location>
</feature>
<reference evidence="4" key="1">
    <citation type="submission" date="2020-11" db="EMBL/GenBank/DDBJ databases">
        <authorList>
            <person name="Tran Van P."/>
        </authorList>
    </citation>
    <scope>NUCLEOTIDE SEQUENCE</scope>
</reference>
<feature type="region of interest" description="Disordered" evidence="3">
    <location>
        <begin position="61"/>
        <end position="99"/>
    </location>
</feature>